<dbReference type="SUPFAM" id="SSF63829">
    <property type="entry name" value="Calcium-dependent phosphotriesterase"/>
    <property type="match status" value="1"/>
</dbReference>
<comment type="similarity">
    <text evidence="1">Belongs to the SMP-30/CGR1 family.</text>
</comment>
<evidence type="ECO:0000256" key="1">
    <source>
        <dbReference type="ARBA" id="ARBA00008853"/>
    </source>
</evidence>
<feature type="binding site" evidence="3">
    <location>
        <position position="122"/>
    </location>
    <ligand>
        <name>substrate</name>
    </ligand>
</feature>
<evidence type="ECO:0000313" key="5">
    <source>
        <dbReference type="EMBL" id="KLV18554.1"/>
    </source>
</evidence>
<feature type="binding site" evidence="3">
    <location>
        <position position="17"/>
    </location>
    <ligand>
        <name>a divalent metal cation</name>
        <dbReference type="ChEBI" id="CHEBI:60240"/>
    </ligand>
</feature>
<evidence type="ECO:0000259" key="4">
    <source>
        <dbReference type="Pfam" id="PF08450"/>
    </source>
</evidence>
<gene>
    <name evidence="5" type="ORF">ABW02_24120</name>
</gene>
<dbReference type="Pfam" id="PF08450">
    <property type="entry name" value="SGL"/>
    <property type="match status" value="1"/>
</dbReference>
<protein>
    <submittedName>
        <fullName evidence="5">SMP-30/gluconolaconase/LRE domain protein</fullName>
    </submittedName>
</protein>
<dbReference type="GO" id="GO:0005509">
    <property type="term" value="F:calcium ion binding"/>
    <property type="evidence" value="ECO:0007669"/>
    <property type="project" value="TreeGrafter"/>
</dbReference>
<dbReference type="InterPro" id="IPR011042">
    <property type="entry name" value="6-blade_b-propeller_TolB-like"/>
</dbReference>
<feature type="active site" description="Proton donor/acceptor" evidence="2">
    <location>
        <position position="199"/>
    </location>
</feature>
<feature type="binding site" evidence="3">
    <location>
        <position position="199"/>
    </location>
    <ligand>
        <name>a divalent metal cation</name>
        <dbReference type="ChEBI" id="CHEBI:60240"/>
    </ligand>
</feature>
<comment type="cofactor">
    <cofactor evidence="3">
        <name>Zn(2+)</name>
        <dbReference type="ChEBI" id="CHEBI:29105"/>
    </cofactor>
    <text evidence="3">Binds 1 divalent metal cation per subunit.</text>
</comment>
<feature type="binding site" evidence="3">
    <location>
        <position position="102"/>
    </location>
    <ligand>
        <name>substrate</name>
    </ligand>
</feature>
<feature type="domain" description="SMP-30/Gluconolactonase/LRE-like region" evidence="4">
    <location>
        <begin position="15"/>
        <end position="259"/>
    </location>
</feature>
<sequence>MHEEVELVLDAKAELGEGPCWDFRNNLLYWVDIEGKKVHMYNHISGKHKQIQLEREVSAIIPCSKKDTEFIVTLDSGFHLLNIETGQLEFMTDPEKELTRNRFNDGKCDAKGRLWAGTMSRDDKKEAALYCLGKDGRCTAKMSDLTISNGMAWTSDNKYFYHIDTPTQIITQYEYELETGELGRAKQIINFSEEEGFPDGMTIDSEGMLWVAHYGGGKVSRWNPDNGEKLEEILLPVPNVTSCTFGGKRLDELYITTARSGLDDEKLKEHPQSGGLFKVKLGIKGVKTYLYQN</sequence>
<dbReference type="EMBL" id="LDPH01000043">
    <property type="protein sequence ID" value="KLV18554.1"/>
    <property type="molecule type" value="Genomic_DNA"/>
</dbReference>
<proteinExistence type="inferred from homology"/>
<dbReference type="Proteomes" id="UP000036045">
    <property type="component" value="Unassembled WGS sequence"/>
</dbReference>
<keyword evidence="3" id="KW-0862">Zinc</keyword>
<dbReference type="RefSeq" id="WP_047944681.1">
    <property type="nucleotide sequence ID" value="NZ_CP053989.1"/>
</dbReference>
<accession>A0A0J1HXZ8</accession>
<dbReference type="PRINTS" id="PR01790">
    <property type="entry name" value="SMP30FAMILY"/>
</dbReference>
<dbReference type="OrthoDB" id="2633250at2"/>
<keyword evidence="6" id="KW-1185">Reference proteome</keyword>
<name>A0A0J1HXZ8_NIACI</name>
<keyword evidence="3" id="KW-0479">Metal-binding</keyword>
<organism evidence="5 6">
    <name type="scientific">Niallia circulans</name>
    <name type="common">Bacillus circulans</name>
    <dbReference type="NCBI Taxonomy" id="1397"/>
    <lineage>
        <taxon>Bacteria</taxon>
        <taxon>Bacillati</taxon>
        <taxon>Bacillota</taxon>
        <taxon>Bacilli</taxon>
        <taxon>Bacillales</taxon>
        <taxon>Bacillaceae</taxon>
        <taxon>Niallia</taxon>
    </lineage>
</organism>
<dbReference type="InterPro" id="IPR013658">
    <property type="entry name" value="SGL"/>
</dbReference>
<feature type="binding site" evidence="3">
    <location>
        <position position="149"/>
    </location>
    <ligand>
        <name>a divalent metal cation</name>
        <dbReference type="ChEBI" id="CHEBI:60240"/>
    </ligand>
</feature>
<dbReference type="Gene3D" id="2.120.10.30">
    <property type="entry name" value="TolB, C-terminal domain"/>
    <property type="match status" value="1"/>
</dbReference>
<dbReference type="GO" id="GO:0004341">
    <property type="term" value="F:gluconolactonase activity"/>
    <property type="evidence" value="ECO:0007669"/>
    <property type="project" value="TreeGrafter"/>
</dbReference>
<feature type="binding site" evidence="3">
    <location>
        <position position="104"/>
    </location>
    <ligand>
        <name>substrate</name>
    </ligand>
</feature>
<dbReference type="PANTHER" id="PTHR10907:SF47">
    <property type="entry name" value="REGUCALCIN"/>
    <property type="match status" value="1"/>
</dbReference>
<evidence type="ECO:0000313" key="6">
    <source>
        <dbReference type="Proteomes" id="UP000036045"/>
    </source>
</evidence>
<evidence type="ECO:0000256" key="2">
    <source>
        <dbReference type="PIRSR" id="PIRSR605511-1"/>
    </source>
</evidence>
<dbReference type="PANTHER" id="PTHR10907">
    <property type="entry name" value="REGUCALCIN"/>
    <property type="match status" value="1"/>
</dbReference>
<dbReference type="GO" id="GO:0019853">
    <property type="term" value="P:L-ascorbic acid biosynthetic process"/>
    <property type="evidence" value="ECO:0007669"/>
    <property type="project" value="TreeGrafter"/>
</dbReference>
<comment type="caution">
    <text evidence="5">The sequence shown here is derived from an EMBL/GenBank/DDBJ whole genome shotgun (WGS) entry which is preliminary data.</text>
</comment>
<dbReference type="PATRIC" id="fig|1397.4.peg.4336"/>
<dbReference type="InterPro" id="IPR005511">
    <property type="entry name" value="SMP-30"/>
</dbReference>
<dbReference type="GeneID" id="56347441"/>
<dbReference type="AlphaFoldDB" id="A0A0J1HXZ8"/>
<reference evidence="5 6" key="1">
    <citation type="submission" date="2015-05" db="EMBL/GenBank/DDBJ databases">
        <title>Whole genome sequence and identification of bacterial endophytes from Costus igneus.</title>
        <authorList>
            <person name="Lee Y.P."/>
            <person name="Gan H.M."/>
            <person name="Eng W."/>
            <person name="Wheatley M.S."/>
            <person name="Caraballo A."/>
            <person name="Polter S."/>
            <person name="Savka M.A."/>
            <person name="Hudson A.O."/>
        </authorList>
    </citation>
    <scope>NUCLEOTIDE SEQUENCE [LARGE SCALE GENOMIC DNA]</scope>
    <source>
        <strain evidence="5 6">RIT379</strain>
    </source>
</reference>
<evidence type="ECO:0000256" key="3">
    <source>
        <dbReference type="PIRSR" id="PIRSR605511-2"/>
    </source>
</evidence>
<dbReference type="FunFam" id="2.120.10.30:FF:000126">
    <property type="entry name" value="Senescence marker protein-30"/>
    <property type="match status" value="1"/>
</dbReference>